<reference evidence="2" key="1">
    <citation type="journal article" date="2010" name="Nature">
        <title>The Amphimedon queenslandica genome and the evolution of animal complexity.</title>
        <authorList>
            <person name="Srivastava M."/>
            <person name="Simakov O."/>
            <person name="Chapman J."/>
            <person name="Fahey B."/>
            <person name="Gauthier M.E."/>
            <person name="Mitros T."/>
            <person name="Richards G.S."/>
            <person name="Conaco C."/>
            <person name="Dacre M."/>
            <person name="Hellsten U."/>
            <person name="Larroux C."/>
            <person name="Putnam N.H."/>
            <person name="Stanke M."/>
            <person name="Adamska M."/>
            <person name="Darling A."/>
            <person name="Degnan S.M."/>
            <person name="Oakley T.H."/>
            <person name="Plachetzki D.C."/>
            <person name="Zhai Y."/>
            <person name="Adamski M."/>
            <person name="Calcino A."/>
            <person name="Cummins S.F."/>
            <person name="Goodstein D.M."/>
            <person name="Harris C."/>
            <person name="Jackson D.J."/>
            <person name="Leys S.P."/>
            <person name="Shu S."/>
            <person name="Woodcroft B.J."/>
            <person name="Vervoort M."/>
            <person name="Kosik K.S."/>
            <person name="Manning G."/>
            <person name="Degnan B.M."/>
            <person name="Rokhsar D.S."/>
        </authorList>
    </citation>
    <scope>NUCLEOTIDE SEQUENCE [LARGE SCALE GENOMIC DNA]</scope>
</reference>
<proteinExistence type="predicted"/>
<keyword evidence="2" id="KW-1185">Reference proteome</keyword>
<name>A0A1X7VPD9_AMPQE</name>
<accession>A0A1X7VPD9</accession>
<protein>
    <submittedName>
        <fullName evidence="1">Uncharacterized protein</fullName>
    </submittedName>
</protein>
<dbReference type="InParanoid" id="A0A1X7VPD9"/>
<dbReference type="KEGG" id="aqu:105315480"/>
<gene>
    <name evidence="1" type="primary">105315480</name>
</gene>
<dbReference type="EnsemblMetazoa" id="XM_011410153.2">
    <property type="protein sequence ID" value="XP_011408455.1"/>
    <property type="gene ID" value="LOC105315480"/>
</dbReference>
<dbReference type="AlphaFoldDB" id="A0A1X7VPD9"/>
<reference evidence="1" key="2">
    <citation type="submission" date="2017-05" db="UniProtKB">
        <authorList>
            <consortium name="EnsemblMetazoa"/>
        </authorList>
    </citation>
    <scope>IDENTIFICATION</scope>
</reference>
<dbReference type="EnsemblMetazoa" id="Aqu2.1.41942_001">
    <property type="protein sequence ID" value="Aqu2.1.41942_001"/>
    <property type="gene ID" value="Aqu2.1.41942"/>
</dbReference>
<organism evidence="1">
    <name type="scientific">Amphimedon queenslandica</name>
    <name type="common">Sponge</name>
    <dbReference type="NCBI Taxonomy" id="400682"/>
    <lineage>
        <taxon>Eukaryota</taxon>
        <taxon>Metazoa</taxon>
        <taxon>Porifera</taxon>
        <taxon>Demospongiae</taxon>
        <taxon>Heteroscleromorpha</taxon>
        <taxon>Haplosclerida</taxon>
        <taxon>Niphatidae</taxon>
        <taxon>Amphimedon</taxon>
    </lineage>
</organism>
<evidence type="ECO:0000313" key="2">
    <source>
        <dbReference type="Proteomes" id="UP000007879"/>
    </source>
</evidence>
<dbReference type="Proteomes" id="UP000007879">
    <property type="component" value="Unassembled WGS sequence"/>
</dbReference>
<sequence length="101" mass="11951">MSAPYTTPECGYSRISSSKLKELEKKGDKQEDKERQKEIKKAEAILLEMERDYLADRVISEGFERRRKQVKEKYSKMAKELEKTNWMYPSIDDILQGKTKL</sequence>
<evidence type="ECO:0000313" key="1">
    <source>
        <dbReference type="EnsemblMetazoa" id="Aqu2.1.41942_001"/>
    </source>
</evidence>